<dbReference type="GO" id="GO:0016987">
    <property type="term" value="F:sigma factor activity"/>
    <property type="evidence" value="ECO:0007669"/>
    <property type="project" value="UniProtKB-KW"/>
</dbReference>
<keyword evidence="9" id="KW-1185">Reference proteome</keyword>
<dbReference type="AlphaFoldDB" id="W0AJ25"/>
<proteinExistence type="inferred from homology"/>
<comment type="similarity">
    <text evidence="1">Belongs to the sigma-70 factor family. ECF subfamily.</text>
</comment>
<dbReference type="InterPro" id="IPR007627">
    <property type="entry name" value="RNA_pol_sigma70_r2"/>
</dbReference>
<evidence type="ECO:0000256" key="3">
    <source>
        <dbReference type="ARBA" id="ARBA00023082"/>
    </source>
</evidence>
<dbReference type="KEGG" id="ssan:NX02_27715"/>
<dbReference type="PATRIC" id="fig|1123269.5.peg.5438"/>
<dbReference type="NCBIfam" id="TIGR02937">
    <property type="entry name" value="sigma70-ECF"/>
    <property type="match status" value="1"/>
</dbReference>
<feature type="domain" description="RNA polymerase sigma factor 70 region 4 type 2" evidence="7">
    <location>
        <begin position="128"/>
        <end position="180"/>
    </location>
</feature>
<dbReference type="Gene3D" id="1.10.1740.10">
    <property type="match status" value="1"/>
</dbReference>
<feature type="domain" description="RNA polymerase sigma-70 region 2" evidence="6">
    <location>
        <begin position="36"/>
        <end position="98"/>
    </location>
</feature>
<dbReference type="InterPro" id="IPR013249">
    <property type="entry name" value="RNA_pol_sigma70_r4_t2"/>
</dbReference>
<dbReference type="SUPFAM" id="SSF88659">
    <property type="entry name" value="Sigma3 and sigma4 domains of RNA polymerase sigma factors"/>
    <property type="match status" value="1"/>
</dbReference>
<dbReference type="eggNOG" id="COG1595">
    <property type="taxonomic scope" value="Bacteria"/>
</dbReference>
<keyword evidence="2" id="KW-0805">Transcription regulation</keyword>
<dbReference type="Pfam" id="PF04542">
    <property type="entry name" value="Sigma70_r2"/>
    <property type="match status" value="1"/>
</dbReference>
<dbReference type="GO" id="GO:0003677">
    <property type="term" value="F:DNA binding"/>
    <property type="evidence" value="ECO:0007669"/>
    <property type="project" value="UniProtKB-KW"/>
</dbReference>
<dbReference type="HOGENOM" id="CLU_047691_3_0_5"/>
<evidence type="ECO:0000313" key="9">
    <source>
        <dbReference type="Proteomes" id="UP000018851"/>
    </source>
</evidence>
<evidence type="ECO:0008006" key="10">
    <source>
        <dbReference type="Google" id="ProtNLM"/>
    </source>
</evidence>
<dbReference type="RefSeq" id="WP_025295222.1">
    <property type="nucleotide sequence ID" value="NZ_CP006644.1"/>
</dbReference>
<evidence type="ECO:0000259" key="6">
    <source>
        <dbReference type="Pfam" id="PF04542"/>
    </source>
</evidence>
<dbReference type="InterPro" id="IPR036388">
    <property type="entry name" value="WH-like_DNA-bd_sf"/>
</dbReference>
<protein>
    <recommendedName>
        <fullName evidence="10">RNA polymerase subunit sigma-24</fullName>
    </recommendedName>
</protein>
<dbReference type="PANTHER" id="PTHR43133">
    <property type="entry name" value="RNA POLYMERASE ECF-TYPE SIGMA FACTO"/>
    <property type="match status" value="1"/>
</dbReference>
<dbReference type="STRING" id="1123269.NX02_27715"/>
<evidence type="ECO:0000256" key="4">
    <source>
        <dbReference type="ARBA" id="ARBA00023125"/>
    </source>
</evidence>
<organism evidence="8 9">
    <name type="scientific">Sphingomonas sanxanigenens DSM 19645 = NX02</name>
    <dbReference type="NCBI Taxonomy" id="1123269"/>
    <lineage>
        <taxon>Bacteria</taxon>
        <taxon>Pseudomonadati</taxon>
        <taxon>Pseudomonadota</taxon>
        <taxon>Alphaproteobacteria</taxon>
        <taxon>Sphingomonadales</taxon>
        <taxon>Sphingomonadaceae</taxon>
        <taxon>Sphingomonas</taxon>
    </lineage>
</organism>
<name>W0AJ25_9SPHN</name>
<dbReference type="InterPro" id="IPR013324">
    <property type="entry name" value="RNA_pol_sigma_r3/r4-like"/>
</dbReference>
<dbReference type="Gene3D" id="1.10.10.10">
    <property type="entry name" value="Winged helix-like DNA-binding domain superfamily/Winged helix DNA-binding domain"/>
    <property type="match status" value="1"/>
</dbReference>
<evidence type="ECO:0000313" key="8">
    <source>
        <dbReference type="EMBL" id="AHE57126.1"/>
    </source>
</evidence>
<evidence type="ECO:0000256" key="1">
    <source>
        <dbReference type="ARBA" id="ARBA00010641"/>
    </source>
</evidence>
<dbReference type="InterPro" id="IPR013325">
    <property type="entry name" value="RNA_pol_sigma_r2"/>
</dbReference>
<dbReference type="Pfam" id="PF08281">
    <property type="entry name" value="Sigma70_r4_2"/>
    <property type="match status" value="1"/>
</dbReference>
<dbReference type="InterPro" id="IPR014284">
    <property type="entry name" value="RNA_pol_sigma-70_dom"/>
</dbReference>
<evidence type="ECO:0000256" key="5">
    <source>
        <dbReference type="ARBA" id="ARBA00023163"/>
    </source>
</evidence>
<evidence type="ECO:0000259" key="7">
    <source>
        <dbReference type="Pfam" id="PF08281"/>
    </source>
</evidence>
<dbReference type="PANTHER" id="PTHR43133:SF8">
    <property type="entry name" value="RNA POLYMERASE SIGMA FACTOR HI_1459-RELATED"/>
    <property type="match status" value="1"/>
</dbReference>
<accession>W0AJ25</accession>
<evidence type="ECO:0000256" key="2">
    <source>
        <dbReference type="ARBA" id="ARBA00023015"/>
    </source>
</evidence>
<dbReference type="OrthoDB" id="9803470at2"/>
<dbReference type="Proteomes" id="UP000018851">
    <property type="component" value="Chromosome"/>
</dbReference>
<keyword evidence="4" id="KW-0238">DNA-binding</keyword>
<keyword evidence="5" id="KW-0804">Transcription</keyword>
<dbReference type="EMBL" id="CP006644">
    <property type="protein sequence ID" value="AHE57126.1"/>
    <property type="molecule type" value="Genomic_DNA"/>
</dbReference>
<dbReference type="GO" id="GO:0006352">
    <property type="term" value="P:DNA-templated transcription initiation"/>
    <property type="evidence" value="ECO:0007669"/>
    <property type="project" value="InterPro"/>
</dbReference>
<sequence>MVDRADDIERAADADELLVIRCQLGERAAFDALTARWGGPVARYARRVTGDADRGAELAQDIWLRAIRGIGRLRDGRRLRPWLFGIAHRAFIDMLRQRYAAPPFVELAEEEIAEISAEDESGLRDDLDALDHHLATLPPIEREALSLFYLDALSIAQLAEVLAIPPGTVKSRLFRARQMLRHQFEQGDPP</sequence>
<dbReference type="SUPFAM" id="SSF88946">
    <property type="entry name" value="Sigma2 domain of RNA polymerase sigma factors"/>
    <property type="match status" value="1"/>
</dbReference>
<reference evidence="8 9" key="1">
    <citation type="submission" date="2013-07" db="EMBL/GenBank/DDBJ databases">
        <title>Completed genome of Sphingomonas sanxanigenens NX02.</title>
        <authorList>
            <person name="Ma T."/>
            <person name="Huang H."/>
            <person name="Wu M."/>
            <person name="Li X."/>
            <person name="Li G."/>
        </authorList>
    </citation>
    <scope>NUCLEOTIDE SEQUENCE [LARGE SCALE GENOMIC DNA]</scope>
    <source>
        <strain evidence="8 9">NX02</strain>
    </source>
</reference>
<dbReference type="CDD" id="cd06171">
    <property type="entry name" value="Sigma70_r4"/>
    <property type="match status" value="1"/>
</dbReference>
<keyword evidence="3" id="KW-0731">Sigma factor</keyword>
<gene>
    <name evidence="8" type="ORF">NX02_27715</name>
</gene>
<dbReference type="InterPro" id="IPR039425">
    <property type="entry name" value="RNA_pol_sigma-70-like"/>
</dbReference>